<dbReference type="AlphaFoldDB" id="I0HZH2"/>
<accession>I0HZH2</accession>
<sequence length="127" mass="14542">MNLFARLLAALRSKGAPGADRYLSVYVFSHRCREPIKGQIDLLNELSLAEEESGYYVRKVLHTSGRNRCFAQVEVQLWLDDKKQVTRYEVQGGRWLTAEEYAAELERQAQAESASETKDASETEDKR</sequence>
<dbReference type="EMBL" id="AP012337">
    <property type="protein sequence ID" value="BAL98409.1"/>
    <property type="molecule type" value="Genomic_DNA"/>
</dbReference>
<dbReference type="RefSeq" id="WP_014431651.1">
    <property type="nucleotide sequence ID" value="NC_017079.1"/>
</dbReference>
<evidence type="ECO:0000313" key="2">
    <source>
        <dbReference type="EMBL" id="BAL98409.1"/>
    </source>
</evidence>
<dbReference type="KEGG" id="cap:CLDAP_03700"/>
<keyword evidence="3" id="KW-1185">Reference proteome</keyword>
<dbReference type="STRING" id="926550.CLDAP_03700"/>
<feature type="region of interest" description="Disordered" evidence="1">
    <location>
        <begin position="106"/>
        <end position="127"/>
    </location>
</feature>
<gene>
    <name evidence="2" type="ordered locus">CLDAP_03700</name>
</gene>
<name>I0HZH2_CALAS</name>
<protein>
    <submittedName>
        <fullName evidence="2">Uncharacterized protein</fullName>
    </submittedName>
</protein>
<proteinExistence type="predicted"/>
<organism evidence="2 3">
    <name type="scientific">Caldilinea aerophila (strain DSM 14535 / JCM 11387 / NBRC 104270 / STL-6-O1)</name>
    <dbReference type="NCBI Taxonomy" id="926550"/>
    <lineage>
        <taxon>Bacteria</taxon>
        <taxon>Bacillati</taxon>
        <taxon>Chloroflexota</taxon>
        <taxon>Caldilineae</taxon>
        <taxon>Caldilineales</taxon>
        <taxon>Caldilineaceae</taxon>
        <taxon>Caldilinea</taxon>
    </lineage>
</organism>
<dbReference type="OrthoDB" id="32597at2"/>
<dbReference type="HOGENOM" id="CLU_1966485_0_0_0"/>
<evidence type="ECO:0000256" key="1">
    <source>
        <dbReference type="SAM" id="MobiDB-lite"/>
    </source>
</evidence>
<reference evidence="2 3" key="1">
    <citation type="submission" date="2012-02" db="EMBL/GenBank/DDBJ databases">
        <title>Complete genome sequence of Caldilinea aerophila DSM 14535 (= NBRC 102666).</title>
        <authorList>
            <person name="Oguchi A."/>
            <person name="Hosoyama A."/>
            <person name="Sekine M."/>
            <person name="Fukai R."/>
            <person name="Kato Y."/>
            <person name="Nakamura S."/>
            <person name="Hanada S."/>
            <person name="Yamazaki S."/>
            <person name="Fujita N."/>
        </authorList>
    </citation>
    <scope>NUCLEOTIDE SEQUENCE [LARGE SCALE GENOMIC DNA]</scope>
    <source>
        <strain evidence="3">DSM 14535 / JCM 11387 / NBRC 104270 / STL-6-O1</strain>
    </source>
</reference>
<evidence type="ECO:0000313" key="3">
    <source>
        <dbReference type="Proteomes" id="UP000007880"/>
    </source>
</evidence>
<dbReference type="Proteomes" id="UP000007880">
    <property type="component" value="Chromosome"/>
</dbReference>